<dbReference type="AlphaFoldDB" id="A0A444Z1R0"/>
<dbReference type="EMBL" id="SDMP01000015">
    <property type="protein sequence ID" value="RYR08108.1"/>
    <property type="molecule type" value="Genomic_DNA"/>
</dbReference>
<gene>
    <name evidence="1" type="ORF">Ahy_B05g075660</name>
</gene>
<organism evidence="1 2">
    <name type="scientific">Arachis hypogaea</name>
    <name type="common">Peanut</name>
    <dbReference type="NCBI Taxonomy" id="3818"/>
    <lineage>
        <taxon>Eukaryota</taxon>
        <taxon>Viridiplantae</taxon>
        <taxon>Streptophyta</taxon>
        <taxon>Embryophyta</taxon>
        <taxon>Tracheophyta</taxon>
        <taxon>Spermatophyta</taxon>
        <taxon>Magnoliopsida</taxon>
        <taxon>eudicotyledons</taxon>
        <taxon>Gunneridae</taxon>
        <taxon>Pentapetalae</taxon>
        <taxon>rosids</taxon>
        <taxon>fabids</taxon>
        <taxon>Fabales</taxon>
        <taxon>Fabaceae</taxon>
        <taxon>Papilionoideae</taxon>
        <taxon>50 kb inversion clade</taxon>
        <taxon>dalbergioids sensu lato</taxon>
        <taxon>Dalbergieae</taxon>
        <taxon>Pterocarpus clade</taxon>
        <taxon>Arachis</taxon>
    </lineage>
</organism>
<sequence length="92" mass="10947">MLGLLDEKEAKLSHYKRCQEAYIHLLALVIEASNAEEMDEEHFCTYSELQRRNRFDLLTYYSRYSHITSDWKYLQQKCFAGKPGFKHDAIPL</sequence>
<protein>
    <submittedName>
        <fullName evidence="1">Uncharacterized protein</fullName>
    </submittedName>
</protein>
<keyword evidence="2" id="KW-1185">Reference proteome</keyword>
<evidence type="ECO:0000313" key="2">
    <source>
        <dbReference type="Proteomes" id="UP000289738"/>
    </source>
</evidence>
<accession>A0A444Z1R0</accession>
<dbReference type="Proteomes" id="UP000289738">
    <property type="component" value="Chromosome B05"/>
</dbReference>
<evidence type="ECO:0000313" key="1">
    <source>
        <dbReference type="EMBL" id="RYR08108.1"/>
    </source>
</evidence>
<name>A0A444Z1R0_ARAHY</name>
<comment type="caution">
    <text evidence="1">The sequence shown here is derived from an EMBL/GenBank/DDBJ whole genome shotgun (WGS) entry which is preliminary data.</text>
</comment>
<reference evidence="1 2" key="1">
    <citation type="submission" date="2019-01" db="EMBL/GenBank/DDBJ databases">
        <title>Sequencing of cultivated peanut Arachis hypogaea provides insights into genome evolution and oil improvement.</title>
        <authorList>
            <person name="Chen X."/>
        </authorList>
    </citation>
    <scope>NUCLEOTIDE SEQUENCE [LARGE SCALE GENOMIC DNA]</scope>
    <source>
        <strain evidence="2">cv. Fuhuasheng</strain>
        <tissue evidence="1">Leaves</tissue>
    </source>
</reference>
<proteinExistence type="predicted"/>